<comment type="similarity">
    <text evidence="1">Belongs to the peptidase S13 family.</text>
</comment>
<feature type="signal peptide" evidence="3">
    <location>
        <begin position="1"/>
        <end position="22"/>
    </location>
</feature>
<dbReference type="GO" id="GO:0000270">
    <property type="term" value="P:peptidoglycan metabolic process"/>
    <property type="evidence" value="ECO:0007669"/>
    <property type="project" value="TreeGrafter"/>
</dbReference>
<dbReference type="PANTHER" id="PTHR30023">
    <property type="entry name" value="D-ALANYL-D-ALANINE CARBOXYPEPTIDASE"/>
    <property type="match status" value="1"/>
</dbReference>
<dbReference type="EC" id="3.4.16.4" evidence="4"/>
<gene>
    <name evidence="4" type="ORF">ebA2281</name>
</gene>
<evidence type="ECO:0000256" key="2">
    <source>
        <dbReference type="ARBA" id="ARBA00022801"/>
    </source>
</evidence>
<evidence type="ECO:0000313" key="5">
    <source>
        <dbReference type="Proteomes" id="UP000006552"/>
    </source>
</evidence>
<dbReference type="SUPFAM" id="SSF56601">
    <property type="entry name" value="beta-lactamase/transpeptidase-like"/>
    <property type="match status" value="1"/>
</dbReference>
<keyword evidence="5" id="KW-1185">Reference proteome</keyword>
<keyword evidence="3" id="KW-0732">Signal</keyword>
<dbReference type="eggNOG" id="COG2027">
    <property type="taxonomic scope" value="Bacteria"/>
</dbReference>
<dbReference type="PANTHER" id="PTHR30023:SF0">
    <property type="entry name" value="PENICILLIN-SENSITIVE CARBOXYPEPTIDASE A"/>
    <property type="match status" value="1"/>
</dbReference>
<protein>
    <submittedName>
        <fullName evidence="4">D-Ala-D-Ala carboxypeptidase 3 (S13) family</fullName>
        <ecNumber evidence="4">3.4.16.4</ecNumber>
    </submittedName>
</protein>
<accession>Q5P5M8</accession>
<evidence type="ECO:0000256" key="1">
    <source>
        <dbReference type="ARBA" id="ARBA00006096"/>
    </source>
</evidence>
<evidence type="ECO:0000256" key="3">
    <source>
        <dbReference type="SAM" id="SignalP"/>
    </source>
</evidence>
<reference evidence="4 5" key="1">
    <citation type="journal article" date="2005" name="Arch. Microbiol.">
        <title>The genome sequence of an anaerobic aromatic-degrading denitrifying bacterium, strain EbN1.</title>
        <authorList>
            <person name="Rabus R."/>
            <person name="Kube M."/>
            <person name="Heider J."/>
            <person name="Beck A."/>
            <person name="Heitmann K."/>
            <person name="Widdel F."/>
            <person name="Reinhardt R."/>
        </authorList>
    </citation>
    <scope>NUCLEOTIDE SEQUENCE [LARGE SCALE GENOMIC DNA]</scope>
    <source>
        <strain evidence="4 5">EbN1</strain>
    </source>
</reference>
<dbReference type="RefSeq" id="WP_011237104.1">
    <property type="nucleotide sequence ID" value="NC_006513.1"/>
</dbReference>
<keyword evidence="4" id="KW-0645">Protease</keyword>
<dbReference type="HOGENOM" id="CLU_017692_2_1_4"/>
<dbReference type="STRING" id="76114.ebA2281"/>
<evidence type="ECO:0000313" key="4">
    <source>
        <dbReference type="EMBL" id="CAI07384.1"/>
    </source>
</evidence>
<dbReference type="InterPro" id="IPR012338">
    <property type="entry name" value="Beta-lactam/transpept-like"/>
</dbReference>
<proteinExistence type="inferred from homology"/>
<name>Q5P5M8_AROAE</name>
<dbReference type="GO" id="GO:0009002">
    <property type="term" value="F:serine-type D-Ala-D-Ala carboxypeptidase activity"/>
    <property type="evidence" value="ECO:0007669"/>
    <property type="project" value="UniProtKB-EC"/>
</dbReference>
<dbReference type="AlphaFoldDB" id="Q5P5M8"/>
<dbReference type="Gene3D" id="3.50.80.20">
    <property type="entry name" value="D-Ala-D-Ala carboxypeptidase C, peptidase S13"/>
    <property type="match status" value="1"/>
</dbReference>
<keyword evidence="4" id="KW-0121">Carboxypeptidase</keyword>
<dbReference type="GO" id="GO:0006508">
    <property type="term" value="P:proteolysis"/>
    <property type="evidence" value="ECO:0007669"/>
    <property type="project" value="InterPro"/>
</dbReference>
<dbReference type="InterPro" id="IPR000667">
    <property type="entry name" value="Peptidase_S13"/>
</dbReference>
<dbReference type="NCBIfam" id="TIGR00666">
    <property type="entry name" value="PBP4"/>
    <property type="match status" value="1"/>
</dbReference>
<dbReference type="PRINTS" id="PR00922">
    <property type="entry name" value="DADACBPTASE3"/>
</dbReference>
<dbReference type="Pfam" id="PF02113">
    <property type="entry name" value="Peptidase_S13"/>
    <property type="match status" value="1"/>
</dbReference>
<dbReference type="Proteomes" id="UP000006552">
    <property type="component" value="Chromosome"/>
</dbReference>
<dbReference type="MEROPS" id="S13.003"/>
<sequence>MMTKALLRVLGALFLGGWLATAHPSHPSHPSALPEPVAQALAAAHIPQSAVALWVQAVDSGEPQLRVNAERPMNPASVMKLVTAFAALERFGPAHVWTTRVAATGTIRAGVLEGDLYLIGGADPVLSVERLWTLLRKIRALGIETIRGDLVLDGSALRLPQHDPAAFDDRALRPYNSGAHGLLVNFNTLQLTLLPAGRPGERVTVAASPPLKGLELDNRIVIAAGECGVWHRDLDAALEAAPGGPRLVLLGSLPASCGQRDWATAPLPPERFGVAAVAALWAELGGKVEGIARPGTAPVEAALLLTGSSPPLADVVREMNKWSSNVIARELLATLGATDAASPDMVAGGAALTRALLDAAGISTAGLLVENGSGLSRSESVSARTLGEMLLAAWRRPYMPEFVAALPVAGLDGTARGRLHDSPARGHAHIKTGSINGVRAMAGYVLDRNGRRHVVAMLVNDAAAGSSQAAQDALLEWVWDAR</sequence>
<feature type="chain" id="PRO_5004260925" evidence="3">
    <location>
        <begin position="23"/>
        <end position="482"/>
    </location>
</feature>
<dbReference type="EMBL" id="CR555306">
    <property type="protein sequence ID" value="CAI07384.1"/>
    <property type="molecule type" value="Genomic_DNA"/>
</dbReference>
<keyword evidence="2 4" id="KW-0378">Hydrolase</keyword>
<dbReference type="KEGG" id="eba:ebA2281"/>
<organism evidence="4 5">
    <name type="scientific">Aromatoleum aromaticum (strain DSM 19018 / LMG 30748 / EbN1)</name>
    <name type="common">Azoarcus sp. (strain EbN1)</name>
    <dbReference type="NCBI Taxonomy" id="76114"/>
    <lineage>
        <taxon>Bacteria</taxon>
        <taxon>Pseudomonadati</taxon>
        <taxon>Pseudomonadota</taxon>
        <taxon>Betaproteobacteria</taxon>
        <taxon>Rhodocyclales</taxon>
        <taxon>Rhodocyclaceae</taxon>
        <taxon>Aromatoleum</taxon>
    </lineage>
</organism>
<dbReference type="Gene3D" id="3.40.710.10">
    <property type="entry name" value="DD-peptidase/beta-lactamase superfamily"/>
    <property type="match status" value="1"/>
</dbReference>